<keyword evidence="2" id="KW-1185">Reference proteome</keyword>
<gene>
    <name evidence="1" type="ORF">BGZ65_008799</name>
</gene>
<proteinExistence type="predicted"/>
<reference evidence="1" key="1">
    <citation type="journal article" date="2020" name="Fungal Divers.">
        <title>Resolving the Mortierellaceae phylogeny through synthesis of multi-gene phylogenetics and phylogenomics.</title>
        <authorList>
            <person name="Vandepol N."/>
            <person name="Liber J."/>
            <person name="Desiro A."/>
            <person name="Na H."/>
            <person name="Kennedy M."/>
            <person name="Barry K."/>
            <person name="Grigoriev I.V."/>
            <person name="Miller A.N."/>
            <person name="O'Donnell K."/>
            <person name="Stajich J.E."/>
            <person name="Bonito G."/>
        </authorList>
    </citation>
    <scope>NUCLEOTIDE SEQUENCE</scope>
    <source>
        <strain evidence="1">MES-2147</strain>
    </source>
</reference>
<evidence type="ECO:0000313" key="1">
    <source>
        <dbReference type="EMBL" id="KAF9995571.1"/>
    </source>
</evidence>
<name>A0A9P6SS61_9FUNG</name>
<sequence length="490" mass="55985">MQQLKEVVIANNDKFNTEAGKTNITIESDALADRFYNAMRKVRWIHSFDNWWSLTAINLKLSNHRSITTSTAHIIINLNNIDSLVLDFGRLSLATGVSSDGIQYMKIEVGILSDLTSVDLEFIKHCHHKELGIKNTPLKTDKNQLVNILQHSCKLEVLRIGCLANRTSAVINLVTSTREKTLQRGESVPLRTLEMMDEGLVPFDVFGIADNHNHIATTLKFTEDSKVFDMCTRIKLRCNTIAKDDPVCDYFRQYGWTIEILYAPTTFNDNLASLLYDSTQKRGSRITTLAMIPSLTKSGMDALDQIIRMSPSLVSLQLWFNCLEEAHQLENTLLLLGRYKGMLEYLGFYGDYISTWLPQITRAVTRNSFPKMKVFSVGSYSRFDFPRDCIPWIVAMVSIPPQLQALTRLDGFHLQHVTLQLGDWRSVIKAIDLAMVDWLYFKNTNFTHTELELLVNRIVTIDILQLSTIYLDKQLIDSMFNIGREKVITV</sequence>
<protein>
    <submittedName>
        <fullName evidence="1">Uncharacterized protein</fullName>
    </submittedName>
</protein>
<comment type="caution">
    <text evidence="1">The sequence shown here is derived from an EMBL/GenBank/DDBJ whole genome shotgun (WGS) entry which is preliminary data.</text>
</comment>
<dbReference type="Proteomes" id="UP000749646">
    <property type="component" value="Unassembled WGS sequence"/>
</dbReference>
<dbReference type="OrthoDB" id="10426805at2759"/>
<accession>A0A9P6SS61</accession>
<organism evidence="1 2">
    <name type="scientific">Modicella reniformis</name>
    <dbReference type="NCBI Taxonomy" id="1440133"/>
    <lineage>
        <taxon>Eukaryota</taxon>
        <taxon>Fungi</taxon>
        <taxon>Fungi incertae sedis</taxon>
        <taxon>Mucoromycota</taxon>
        <taxon>Mortierellomycotina</taxon>
        <taxon>Mortierellomycetes</taxon>
        <taxon>Mortierellales</taxon>
        <taxon>Mortierellaceae</taxon>
        <taxon>Modicella</taxon>
    </lineage>
</organism>
<dbReference type="EMBL" id="JAAAHW010001328">
    <property type="protein sequence ID" value="KAF9995571.1"/>
    <property type="molecule type" value="Genomic_DNA"/>
</dbReference>
<dbReference type="AlphaFoldDB" id="A0A9P6SS61"/>
<evidence type="ECO:0000313" key="2">
    <source>
        <dbReference type="Proteomes" id="UP000749646"/>
    </source>
</evidence>